<feature type="compositionally biased region" description="Basic residues" evidence="2">
    <location>
        <begin position="273"/>
        <end position="291"/>
    </location>
</feature>
<dbReference type="Gene3D" id="2.60.120.200">
    <property type="match status" value="1"/>
</dbReference>
<dbReference type="SUPFAM" id="SSF49899">
    <property type="entry name" value="Concanavalin A-like lectins/glucanases"/>
    <property type="match status" value="1"/>
</dbReference>
<dbReference type="GO" id="GO:0005975">
    <property type="term" value="P:carbohydrate metabolic process"/>
    <property type="evidence" value="ECO:0007669"/>
    <property type="project" value="InterPro"/>
</dbReference>
<dbReference type="AlphaFoldDB" id="A0A7S3YYK4"/>
<organism evidence="4">
    <name type="scientific">Lotharella globosa</name>
    <dbReference type="NCBI Taxonomy" id="91324"/>
    <lineage>
        <taxon>Eukaryota</taxon>
        <taxon>Sar</taxon>
        <taxon>Rhizaria</taxon>
        <taxon>Cercozoa</taxon>
        <taxon>Chlorarachniophyceae</taxon>
        <taxon>Lotharella</taxon>
    </lineage>
</organism>
<feature type="domain" description="GH16" evidence="3">
    <location>
        <begin position="1"/>
        <end position="273"/>
    </location>
</feature>
<evidence type="ECO:0000313" key="4">
    <source>
        <dbReference type="EMBL" id="CAE0666148.1"/>
    </source>
</evidence>
<protein>
    <recommendedName>
        <fullName evidence="3">GH16 domain-containing protein</fullName>
    </recommendedName>
</protein>
<dbReference type="InterPro" id="IPR013320">
    <property type="entry name" value="ConA-like_dom_sf"/>
</dbReference>
<dbReference type="InterPro" id="IPR050546">
    <property type="entry name" value="Glycosyl_Hydrlase_16"/>
</dbReference>
<evidence type="ECO:0000256" key="1">
    <source>
        <dbReference type="ARBA" id="ARBA00006865"/>
    </source>
</evidence>
<feature type="region of interest" description="Disordered" evidence="2">
    <location>
        <begin position="273"/>
        <end position="349"/>
    </location>
</feature>
<reference evidence="4" key="1">
    <citation type="submission" date="2021-01" db="EMBL/GenBank/DDBJ databases">
        <authorList>
            <person name="Corre E."/>
            <person name="Pelletier E."/>
            <person name="Niang G."/>
            <person name="Scheremetjew M."/>
            <person name="Finn R."/>
            <person name="Kale V."/>
            <person name="Holt S."/>
            <person name="Cochrane G."/>
            <person name="Meng A."/>
            <person name="Brown T."/>
            <person name="Cohen L."/>
        </authorList>
    </citation>
    <scope>NUCLEOTIDE SEQUENCE</scope>
    <source>
        <strain evidence="4">CCCM811</strain>
    </source>
</reference>
<gene>
    <name evidence="4" type="ORF">LGLO00237_LOCUS17755</name>
</gene>
<proteinExistence type="inferred from homology"/>
<name>A0A7S3YYK4_9EUKA</name>
<dbReference type="EMBL" id="HBIV01024759">
    <property type="protein sequence ID" value="CAE0666148.1"/>
    <property type="molecule type" value="Transcribed_RNA"/>
</dbReference>
<dbReference type="PANTHER" id="PTHR10963:SF55">
    <property type="entry name" value="GLYCOSIDE HYDROLASE FAMILY 16 PROTEIN"/>
    <property type="match status" value="1"/>
</dbReference>
<dbReference type="Pfam" id="PF00722">
    <property type="entry name" value="Glyco_hydro_16"/>
    <property type="match status" value="1"/>
</dbReference>
<dbReference type="GO" id="GO:0004553">
    <property type="term" value="F:hydrolase activity, hydrolyzing O-glycosyl compounds"/>
    <property type="evidence" value="ECO:0007669"/>
    <property type="project" value="InterPro"/>
</dbReference>
<sequence>MAGDPSREVVNPDVKEDEGYELVWSDEFKVDGRPDPTKWNFEKGFVRNNELQWYQPHNAYCKGGQLVIEARRETDMKNPNFKGSQASNWKQKRAKIAYTSACITTRGRKAWKYGRFEIKAKIQNKAGLWPAIWFLGIKGQWPSNGEIDLMECYKGKILANVAWGTKEKRKAKWNSKKKRIGPGWDENYHVWRMDWDEHSIRLYVDGKQLNHTDLSQTNNGTQEFNGPRNPFHQPHYLLINLAIGGNCGGDPTHTPFPSHYVIDYVRVYQKKNRNKHKNNHKNNHKKKKNKINNHSQSQEKSPKNNQKKKRKAAGTPAPACAPPRPESDPLPNASESISGVSSEKPPETR</sequence>
<dbReference type="PANTHER" id="PTHR10963">
    <property type="entry name" value="GLYCOSYL HYDROLASE-RELATED"/>
    <property type="match status" value="1"/>
</dbReference>
<evidence type="ECO:0000259" key="3">
    <source>
        <dbReference type="PROSITE" id="PS51762"/>
    </source>
</evidence>
<comment type="similarity">
    <text evidence="1">Belongs to the glycosyl hydrolase 16 family.</text>
</comment>
<dbReference type="InterPro" id="IPR000757">
    <property type="entry name" value="Beta-glucanase-like"/>
</dbReference>
<dbReference type="CDD" id="cd08023">
    <property type="entry name" value="GH16_laminarinase_like"/>
    <property type="match status" value="1"/>
</dbReference>
<dbReference type="PROSITE" id="PS51762">
    <property type="entry name" value="GH16_2"/>
    <property type="match status" value="1"/>
</dbReference>
<accession>A0A7S3YYK4</accession>
<evidence type="ECO:0000256" key="2">
    <source>
        <dbReference type="SAM" id="MobiDB-lite"/>
    </source>
</evidence>